<dbReference type="RefSeq" id="WP_155433893.1">
    <property type="nucleotide sequence ID" value="NZ_JBHLXK010000003.1"/>
</dbReference>
<dbReference type="Proteomes" id="UP000735592">
    <property type="component" value="Unassembled WGS sequence"/>
</dbReference>
<proteinExistence type="predicted"/>
<sequence length="85" mass="9656">MSRLLARLEALELAISGQFQPCVVIRWVELDGQWRQCADVGTTQLMAEPEENQESFSARVLAQIPPPLRKDTLIVSIRRFSDNTD</sequence>
<gene>
    <name evidence="1" type="ORF">GM655_07450</name>
</gene>
<name>A0ABW9SKF8_9BURK</name>
<keyword evidence="2" id="KW-1185">Reference proteome</keyword>
<protein>
    <recommendedName>
        <fullName evidence="3">DUF1902 domain-containing protein</fullName>
    </recommendedName>
</protein>
<evidence type="ECO:0000313" key="2">
    <source>
        <dbReference type="Proteomes" id="UP000735592"/>
    </source>
</evidence>
<evidence type="ECO:0008006" key="3">
    <source>
        <dbReference type="Google" id="ProtNLM"/>
    </source>
</evidence>
<evidence type="ECO:0000313" key="1">
    <source>
        <dbReference type="EMBL" id="MTW32657.1"/>
    </source>
</evidence>
<comment type="caution">
    <text evidence="1">The sequence shown here is derived from an EMBL/GenBank/DDBJ whole genome shotgun (WGS) entry which is preliminary data.</text>
</comment>
<accession>A0ABW9SKF8</accession>
<organism evidence="1 2">
    <name type="scientific">Pseudoduganella danionis</name>
    <dbReference type="NCBI Taxonomy" id="1890295"/>
    <lineage>
        <taxon>Bacteria</taxon>
        <taxon>Pseudomonadati</taxon>
        <taxon>Pseudomonadota</taxon>
        <taxon>Betaproteobacteria</taxon>
        <taxon>Burkholderiales</taxon>
        <taxon>Oxalobacteraceae</taxon>
        <taxon>Telluria group</taxon>
        <taxon>Pseudoduganella</taxon>
    </lineage>
</organism>
<reference evidence="1 2" key="1">
    <citation type="submission" date="2019-11" db="EMBL/GenBank/DDBJ databases">
        <title>Type strains purchased from KCTC, JCM and DSMZ.</title>
        <authorList>
            <person name="Lu H."/>
        </authorList>
    </citation>
    <scope>NUCLEOTIDE SEQUENCE [LARGE SCALE GENOMIC DNA]</scope>
    <source>
        <strain evidence="1 2">DSM 103461</strain>
    </source>
</reference>
<dbReference type="EMBL" id="WNKW01000001">
    <property type="protein sequence ID" value="MTW32657.1"/>
    <property type="molecule type" value="Genomic_DNA"/>
</dbReference>